<dbReference type="InterPro" id="IPR001060">
    <property type="entry name" value="FCH_dom"/>
</dbReference>
<dbReference type="InterPro" id="IPR027267">
    <property type="entry name" value="AH/BAR_dom_sf"/>
</dbReference>
<feature type="region of interest" description="Disordered" evidence="2">
    <location>
        <begin position="584"/>
        <end position="634"/>
    </location>
</feature>
<dbReference type="VEuPathDB" id="FungiDB:VP01_954g4"/>
<feature type="region of interest" description="Disordered" evidence="2">
    <location>
        <begin position="162"/>
        <end position="223"/>
    </location>
</feature>
<evidence type="ECO:0000259" key="3">
    <source>
        <dbReference type="PROSITE" id="PS50238"/>
    </source>
</evidence>
<dbReference type="GO" id="GO:0005096">
    <property type="term" value="F:GTPase activator activity"/>
    <property type="evidence" value="ECO:0007669"/>
    <property type="project" value="UniProtKB-KW"/>
</dbReference>
<dbReference type="SUPFAM" id="SSF48350">
    <property type="entry name" value="GTPase activation domain, GAP"/>
    <property type="match status" value="1"/>
</dbReference>
<dbReference type="SUPFAM" id="SSF103657">
    <property type="entry name" value="BAR/IMD domain-like"/>
    <property type="match status" value="1"/>
</dbReference>
<dbReference type="InterPro" id="IPR050729">
    <property type="entry name" value="Rho-GAP"/>
</dbReference>
<dbReference type="Pfam" id="PF00611">
    <property type="entry name" value="FCH"/>
    <property type="match status" value="1"/>
</dbReference>
<dbReference type="InterPro" id="IPR000198">
    <property type="entry name" value="RhoGAP_dom"/>
</dbReference>
<reference evidence="4 5" key="1">
    <citation type="submission" date="2015-08" db="EMBL/GenBank/DDBJ databases">
        <title>Next Generation Sequencing and Analysis of the Genome of Puccinia sorghi L Schw, the Causal Agent of Maize Common Rust.</title>
        <authorList>
            <person name="Rochi L."/>
            <person name="Burguener G."/>
            <person name="Darino M."/>
            <person name="Turjanski A."/>
            <person name="Kreff E."/>
            <person name="Dieguez M.J."/>
            <person name="Sacco F."/>
        </authorList>
    </citation>
    <scope>NUCLEOTIDE SEQUENCE [LARGE SCALE GENOMIC DNA]</scope>
    <source>
        <strain evidence="4 5">RO10H11247</strain>
    </source>
</reference>
<name>A0A0L6U8E3_9BASI</name>
<dbReference type="Proteomes" id="UP000037035">
    <property type="component" value="Unassembled WGS sequence"/>
</dbReference>
<dbReference type="STRING" id="27349.A0A0L6U8E3"/>
<dbReference type="Pfam" id="PF00620">
    <property type="entry name" value="RhoGAP"/>
    <property type="match status" value="1"/>
</dbReference>
<feature type="compositionally biased region" description="Basic and acidic residues" evidence="2">
    <location>
        <begin position="162"/>
        <end position="183"/>
    </location>
</feature>
<dbReference type="EMBL" id="LAVV01015214">
    <property type="protein sequence ID" value="KNZ44050.1"/>
    <property type="molecule type" value="Genomic_DNA"/>
</dbReference>
<sequence>MSSFNNSPRIEDFIATYTVLLHEAESFTNFFKKRCEIEDEYQSQLTRLVARQHDIDRKLTQEYPDGHIIPQTARDAWLEMNANVSQEAQIRKNWIKLIKQNVIEPLERFKSSRERTLHRIREELRSSFNEHKDYLATVQRLKKNYDRKCEEVAQFHAMSEAVDLRDKEDQQRPSHTSDWEHISSKTPTLNNSANSIIENNHSSSSTQQPLSSSSSSSARPSADIQNRQAVIISGATSSALRDTVTPPTANPIQAKGTDVLHALRANTNNLIQRLNSRKENKTGTPAAVNHIEDIIRPTAIRAVKIKRDAEEADRDYRKGIFHLETLRLRKEQVIRGARRATEEMIYEMSGEAKESFAYYNDETRIQAVSWISIEYEEPKVLYENAFIGPCRSLLFGVAINDYCASNPGKGSTPLIVKMCIEEIDRNGLKHEGIYRISGKMHSVIQLVHEIEKDEDTFKFDAERHDIYTISGVLKLYLRQLPQALFPFPLVERVSLSQQWEESREEAFRLLSKRIRKLPQAHQATLKLLCEHLHRVASFSSQNKMTPSNLGLVFSQVVFLDDLAGQQLPAQNWKGDNLTSFFHKDSTRQQSPLPCPVLPPLDATSSTQDPPAISNPPRRTFSIRRKARGPSLDGT</sequence>
<dbReference type="PANTHER" id="PTHR23176">
    <property type="entry name" value="RHO/RAC/CDC GTPASE-ACTIVATING PROTEIN"/>
    <property type="match status" value="1"/>
</dbReference>
<dbReference type="CDD" id="cd00159">
    <property type="entry name" value="RhoGAP"/>
    <property type="match status" value="1"/>
</dbReference>
<dbReference type="InterPro" id="IPR008936">
    <property type="entry name" value="Rho_GTPase_activation_prot"/>
</dbReference>
<dbReference type="PANTHER" id="PTHR23176:SF134">
    <property type="entry name" value="RHO-TYPE GTPASE-ACTIVATING PROTEIN"/>
    <property type="match status" value="1"/>
</dbReference>
<dbReference type="SMART" id="SM00324">
    <property type="entry name" value="RhoGAP"/>
    <property type="match status" value="1"/>
</dbReference>
<keyword evidence="1" id="KW-0343">GTPase activation</keyword>
<evidence type="ECO:0000313" key="5">
    <source>
        <dbReference type="Proteomes" id="UP000037035"/>
    </source>
</evidence>
<proteinExistence type="predicted"/>
<comment type="caution">
    <text evidence="4">The sequence shown here is derived from an EMBL/GenBank/DDBJ whole genome shotgun (WGS) entry which is preliminary data.</text>
</comment>
<keyword evidence="5" id="KW-1185">Reference proteome</keyword>
<dbReference type="GO" id="GO:0005737">
    <property type="term" value="C:cytoplasm"/>
    <property type="evidence" value="ECO:0007669"/>
    <property type="project" value="TreeGrafter"/>
</dbReference>
<evidence type="ECO:0000256" key="2">
    <source>
        <dbReference type="SAM" id="MobiDB-lite"/>
    </source>
</evidence>
<dbReference type="Gene3D" id="1.20.1270.60">
    <property type="entry name" value="Arfaptin homology (AH) domain/BAR domain"/>
    <property type="match status" value="1"/>
</dbReference>
<dbReference type="Gene3D" id="1.10.555.10">
    <property type="entry name" value="Rho GTPase activation protein"/>
    <property type="match status" value="1"/>
</dbReference>
<evidence type="ECO:0000313" key="4">
    <source>
        <dbReference type="EMBL" id="KNZ44050.1"/>
    </source>
</evidence>
<dbReference type="GO" id="GO:0007165">
    <property type="term" value="P:signal transduction"/>
    <property type="evidence" value="ECO:0007669"/>
    <property type="project" value="InterPro"/>
</dbReference>
<accession>A0A0L6U8E3</accession>
<gene>
    <name evidence="4" type="ORF">VP01_954g4</name>
</gene>
<protein>
    <recommendedName>
        <fullName evidence="3">Rho-GAP domain-containing protein</fullName>
    </recommendedName>
</protein>
<dbReference type="AlphaFoldDB" id="A0A0L6U8E3"/>
<dbReference type="OrthoDB" id="79452at2759"/>
<dbReference type="PROSITE" id="PS50238">
    <property type="entry name" value="RHOGAP"/>
    <property type="match status" value="1"/>
</dbReference>
<feature type="compositionally biased region" description="Low complexity" evidence="2">
    <location>
        <begin position="190"/>
        <end position="222"/>
    </location>
</feature>
<organism evidence="4 5">
    <name type="scientific">Puccinia sorghi</name>
    <dbReference type="NCBI Taxonomy" id="27349"/>
    <lineage>
        <taxon>Eukaryota</taxon>
        <taxon>Fungi</taxon>
        <taxon>Dikarya</taxon>
        <taxon>Basidiomycota</taxon>
        <taxon>Pucciniomycotina</taxon>
        <taxon>Pucciniomycetes</taxon>
        <taxon>Pucciniales</taxon>
        <taxon>Pucciniaceae</taxon>
        <taxon>Puccinia</taxon>
    </lineage>
</organism>
<feature type="domain" description="Rho-GAP" evidence="3">
    <location>
        <begin position="397"/>
        <end position="589"/>
    </location>
</feature>
<evidence type="ECO:0000256" key="1">
    <source>
        <dbReference type="ARBA" id="ARBA00022468"/>
    </source>
</evidence>